<keyword evidence="4" id="KW-1185">Reference proteome</keyword>
<dbReference type="Gene3D" id="3.40.50.450">
    <property type="match status" value="1"/>
</dbReference>
<dbReference type="PANTHER" id="PTHR43022">
    <property type="entry name" value="PROTEIN SMF"/>
    <property type="match status" value="1"/>
</dbReference>
<name>A0A2K9LXR9_SPISQ</name>
<dbReference type="InterPro" id="IPR003488">
    <property type="entry name" value="DprA"/>
</dbReference>
<gene>
    <name evidence="3" type="primary">smf</name>
    <name evidence="3" type="ORF">SMONO_v1c02630</name>
</gene>
<proteinExistence type="inferred from homology"/>
<evidence type="ECO:0000256" key="1">
    <source>
        <dbReference type="ARBA" id="ARBA00006525"/>
    </source>
</evidence>
<dbReference type="Proteomes" id="UP000234790">
    <property type="component" value="Chromosome"/>
</dbReference>
<dbReference type="OrthoDB" id="9785707at2"/>
<dbReference type="RefSeq" id="WP_101780571.1">
    <property type="nucleotide sequence ID" value="NZ_CP025543.1"/>
</dbReference>
<evidence type="ECO:0000313" key="4">
    <source>
        <dbReference type="Proteomes" id="UP000234790"/>
    </source>
</evidence>
<evidence type="ECO:0000313" key="3">
    <source>
        <dbReference type="EMBL" id="AUM62514.1"/>
    </source>
</evidence>
<dbReference type="PANTHER" id="PTHR43022:SF1">
    <property type="entry name" value="PROTEIN SMF"/>
    <property type="match status" value="1"/>
</dbReference>
<protein>
    <submittedName>
        <fullName evidence="3">DNA processing protein</fullName>
    </submittedName>
</protein>
<dbReference type="KEGG" id="smoo:SMONO_v1c02630"/>
<dbReference type="GO" id="GO:0009294">
    <property type="term" value="P:DNA-mediated transformation"/>
    <property type="evidence" value="ECO:0007669"/>
    <property type="project" value="InterPro"/>
</dbReference>
<accession>A0A2K9LXR9</accession>
<evidence type="ECO:0000259" key="2">
    <source>
        <dbReference type="Pfam" id="PF02481"/>
    </source>
</evidence>
<organism evidence="3 4">
    <name type="scientific">Spiroplasma monobiae MQ-1</name>
    <dbReference type="NCBI Taxonomy" id="1336748"/>
    <lineage>
        <taxon>Bacteria</taxon>
        <taxon>Bacillati</taxon>
        <taxon>Mycoplasmatota</taxon>
        <taxon>Mollicutes</taxon>
        <taxon>Entomoplasmatales</taxon>
        <taxon>Spiroplasmataceae</taxon>
        <taxon>Spiroplasma</taxon>
    </lineage>
</organism>
<sequence length="251" mass="28921">MENVLLYFSIKYNGDWDKIYHALDTKEKITHKDLDEISSRIECNFITILSPLYPTYLKNTHKPPFVIYYEGDITLLSKYHKTIALVGGGDVDDYGVKNIEKLMEELNAENSVFSTIESTGVNSEVLDYAFKNEYKVIQVLEESMKDYLKKTIDLKERKNFLAISEFYENEKNINTQSTDYSNRMICGISKGVVFIQFKINEPINKLFSFAINEGKEIFAVPDRNFSKNGTNKLIKNGAKLVENAKDILNEI</sequence>
<reference evidence="3 4" key="1">
    <citation type="submission" date="2017-12" db="EMBL/GenBank/DDBJ databases">
        <title>Complete genome sequence of Spiroplasma monobiae MQ-1 (ATCC 33825).</title>
        <authorList>
            <person name="Tsai Y.-M."/>
            <person name="Lo W.-S."/>
            <person name="Wu P.-S."/>
            <person name="Cho S.-T."/>
            <person name="Kuo C.-H."/>
        </authorList>
    </citation>
    <scope>NUCLEOTIDE SEQUENCE [LARGE SCALE GENOMIC DNA]</scope>
    <source>
        <strain evidence="3 4">MQ-1</strain>
    </source>
</reference>
<dbReference type="InterPro" id="IPR057666">
    <property type="entry name" value="DrpA_SLOG"/>
</dbReference>
<comment type="similarity">
    <text evidence="1">Belongs to the DprA/Smf family.</text>
</comment>
<dbReference type="SUPFAM" id="SSF102405">
    <property type="entry name" value="MCP/YpsA-like"/>
    <property type="match status" value="1"/>
</dbReference>
<dbReference type="AlphaFoldDB" id="A0A2K9LXR9"/>
<feature type="domain" description="Smf/DprA SLOG" evidence="2">
    <location>
        <begin position="45"/>
        <end position="250"/>
    </location>
</feature>
<dbReference type="Pfam" id="PF02481">
    <property type="entry name" value="DNA_processg_A"/>
    <property type="match status" value="1"/>
</dbReference>
<dbReference type="EMBL" id="CP025543">
    <property type="protein sequence ID" value="AUM62514.1"/>
    <property type="molecule type" value="Genomic_DNA"/>
</dbReference>